<sequence>MFYLSRNYSINEGFYYLYRFKRIFDKFQYTWSVVVSTHKILGDDILEQFSSLSQRLEFICRSYDKISYFDLKKANNDTQSNTIYHFSYFIMLITGIFDDIAWILKHRYNLNLSNMEVGLKIPECRETNKFYNKLKSKNERICDYLINESTQNYIRLFYPLRDTLQHRRFLRGVRVKSSSDNIDKNLYLVPQKMIDYVNKLPLSLEELGISKRIGDSYYLDAHLFAYKSIYIVAEIVNSTLPLVDWNEIIELLDMESLKSIIESNKDYEKGLGTHLGWSSEPIYF</sequence>
<accession>A0A1E5G0T9</accession>
<keyword evidence="3" id="KW-1185">Reference proteome</keyword>
<gene>
    <name evidence="2" type="ORF">BHF68_09440</name>
</gene>
<keyword evidence="1" id="KW-0812">Transmembrane</keyword>
<dbReference type="EMBL" id="MIJE01000032">
    <property type="protein sequence ID" value="OEF96363.1"/>
    <property type="molecule type" value="Genomic_DNA"/>
</dbReference>
<dbReference type="RefSeq" id="WP_069643869.1">
    <property type="nucleotide sequence ID" value="NZ_MIJE01000032.1"/>
</dbReference>
<evidence type="ECO:0000313" key="2">
    <source>
        <dbReference type="EMBL" id="OEF96363.1"/>
    </source>
</evidence>
<dbReference type="Proteomes" id="UP000094296">
    <property type="component" value="Unassembled WGS sequence"/>
</dbReference>
<proteinExistence type="predicted"/>
<feature type="transmembrane region" description="Helical" evidence="1">
    <location>
        <begin position="83"/>
        <end position="104"/>
    </location>
</feature>
<organism evidence="2 3">
    <name type="scientific">Desulfuribacillus alkaliarsenatis</name>
    <dbReference type="NCBI Taxonomy" id="766136"/>
    <lineage>
        <taxon>Bacteria</taxon>
        <taxon>Bacillati</taxon>
        <taxon>Bacillota</taxon>
        <taxon>Desulfuribacillia</taxon>
        <taxon>Desulfuribacillales</taxon>
        <taxon>Desulfuribacillaceae</taxon>
        <taxon>Desulfuribacillus</taxon>
    </lineage>
</organism>
<keyword evidence="1" id="KW-1133">Transmembrane helix</keyword>
<protein>
    <submittedName>
        <fullName evidence="2">Uncharacterized protein</fullName>
    </submittedName>
</protein>
<evidence type="ECO:0000256" key="1">
    <source>
        <dbReference type="SAM" id="Phobius"/>
    </source>
</evidence>
<keyword evidence="1" id="KW-0472">Membrane</keyword>
<dbReference type="AlphaFoldDB" id="A0A1E5G0T9"/>
<name>A0A1E5G0T9_9FIRM</name>
<dbReference type="OrthoDB" id="2969785at2"/>
<reference evidence="2 3" key="1">
    <citation type="submission" date="2016-09" db="EMBL/GenBank/DDBJ databases">
        <title>Draft genome sequence for the type strain of Desulfuribacillus alkaliarsenatis AHT28, an obligately anaerobic, sulfidogenic bacterium isolated from Russian soda lake sediments.</title>
        <authorList>
            <person name="Abin C.A."/>
            <person name="Hollibaugh J.T."/>
        </authorList>
    </citation>
    <scope>NUCLEOTIDE SEQUENCE [LARGE SCALE GENOMIC DNA]</scope>
    <source>
        <strain evidence="2 3">AHT28</strain>
    </source>
</reference>
<comment type="caution">
    <text evidence="2">The sequence shown here is derived from an EMBL/GenBank/DDBJ whole genome shotgun (WGS) entry which is preliminary data.</text>
</comment>
<evidence type="ECO:0000313" key="3">
    <source>
        <dbReference type="Proteomes" id="UP000094296"/>
    </source>
</evidence>